<dbReference type="FunFam" id="1.20.1250.20:FF:000055">
    <property type="entry name" value="Facilitated trehalose transporter Tret1-2 homolog"/>
    <property type="match status" value="1"/>
</dbReference>
<feature type="domain" description="Major facilitator superfamily (MFS) profile" evidence="11">
    <location>
        <begin position="66"/>
        <end position="491"/>
    </location>
</feature>
<evidence type="ECO:0000256" key="3">
    <source>
        <dbReference type="ARBA" id="ARBA00022692"/>
    </source>
</evidence>
<dbReference type="InterPro" id="IPR003663">
    <property type="entry name" value="Sugar/inositol_transpt"/>
</dbReference>
<feature type="transmembrane region" description="Helical" evidence="10">
    <location>
        <begin position="158"/>
        <end position="181"/>
    </location>
</feature>
<feature type="region of interest" description="Disordered" evidence="9">
    <location>
        <begin position="1"/>
        <end position="23"/>
    </location>
</feature>
<dbReference type="NCBIfam" id="TIGR00879">
    <property type="entry name" value="SP"/>
    <property type="match status" value="1"/>
</dbReference>
<feature type="transmembrane region" description="Helical" evidence="10">
    <location>
        <begin position="193"/>
        <end position="211"/>
    </location>
</feature>
<keyword evidence="13" id="KW-1185">Reference proteome</keyword>
<proteinExistence type="inferred from homology"/>
<evidence type="ECO:0000256" key="2">
    <source>
        <dbReference type="ARBA" id="ARBA00022475"/>
    </source>
</evidence>
<evidence type="ECO:0000256" key="4">
    <source>
        <dbReference type="ARBA" id="ARBA00022989"/>
    </source>
</evidence>
<keyword evidence="5 10" id="KW-0472">Membrane</keyword>
<dbReference type="Gene3D" id="1.20.1250.20">
    <property type="entry name" value="MFS general substrate transporter like domains"/>
    <property type="match status" value="1"/>
</dbReference>
<keyword evidence="4 10" id="KW-1133">Transmembrane helix</keyword>
<dbReference type="PRINTS" id="PR00171">
    <property type="entry name" value="SUGRTRNSPORT"/>
</dbReference>
<feature type="transmembrane region" description="Helical" evidence="10">
    <location>
        <begin position="366"/>
        <end position="388"/>
    </location>
</feature>
<comment type="similarity">
    <text evidence="7">Belongs to the major facilitator superfamily. Sugar transporter (TC 2.A.1.1) family. Trehalose transporter subfamily.</text>
</comment>
<feature type="transmembrane region" description="Helical" evidence="10">
    <location>
        <begin position="105"/>
        <end position="127"/>
    </location>
</feature>
<evidence type="ECO:0000313" key="12">
    <source>
        <dbReference type="EMBL" id="MBY74768.1"/>
    </source>
</evidence>
<feature type="transmembrane region" description="Helical" evidence="10">
    <location>
        <begin position="400"/>
        <end position="424"/>
    </location>
</feature>
<evidence type="ECO:0000256" key="9">
    <source>
        <dbReference type="SAM" id="MobiDB-lite"/>
    </source>
</evidence>
<sequence length="520" mass="57406">MFSKVKGYDEITSSSDEDEAKSLKEVFSEKSPLVVKQTPVEARTSTQQDVGREPHGDTFKGTQYFAALVVTIGGFIVGTTVGWSSPAGPLLENNHYGFNVTEENVSWIAALVPFGALLGCPAIGGLVDKLGRKNMMIILTAPTFIGWAMIIWAQSVVWIYVGRILTGFASGSYSVIVPLYTSEIADKEIRGTLGNYFQLQVNLGILFIYILGCYFDVFGLSVACAIVPLIYLCFLVLIPESPFFYLMKGDVDNARLSLRFFRGRLYNIEPELNTMQKSLAKTERERVPTIEAFQTKPAKRGLIVGLGSMFFQQFTGCNAIIFYATAIFTATGSKIQSSTSTVIVGVMAVISTYISTLVVDKLGRKILLLFSVVSMGICTFLIGGFFYLKDSNYNISSIAFIPLVSLCIFIIAFSIGFGPIPWMMIGEIFPAQIKGISSSIVCMSNWFFAFLVTKFFLTLVSAIFIYNTFFLFTFFSLLGIFFVILIVPETKGKTMEEIQLLLGADPVLPENIENQNEIQG</sequence>
<evidence type="ECO:0000256" key="5">
    <source>
        <dbReference type="ARBA" id="ARBA00023136"/>
    </source>
</evidence>
<keyword evidence="8" id="KW-0813">Transport</keyword>
<dbReference type="PROSITE" id="PS50850">
    <property type="entry name" value="MFS"/>
    <property type="match status" value="1"/>
</dbReference>
<dbReference type="OrthoDB" id="6612291at2759"/>
<evidence type="ECO:0000313" key="14">
    <source>
        <dbReference type="RefSeq" id="XP_025417634.1"/>
    </source>
</evidence>
<feature type="transmembrane region" description="Helical" evidence="10">
    <location>
        <begin position="302"/>
        <end position="328"/>
    </location>
</feature>
<keyword evidence="6" id="KW-0325">Glycoprotein</keyword>
<dbReference type="InterPro" id="IPR044775">
    <property type="entry name" value="MFS_ERD6/Tret1-like"/>
</dbReference>
<keyword evidence="2" id="KW-1003">Cell membrane</keyword>
<dbReference type="InterPro" id="IPR036259">
    <property type="entry name" value="MFS_trans_sf"/>
</dbReference>
<dbReference type="EMBL" id="GGMS01005565">
    <property type="protein sequence ID" value="MBY74768.1"/>
    <property type="molecule type" value="Transcribed_RNA"/>
</dbReference>
<dbReference type="InterPro" id="IPR020846">
    <property type="entry name" value="MFS_dom"/>
</dbReference>
<accession>A0A2S2QAK8</accession>
<feature type="transmembrane region" description="Helical" evidence="10">
    <location>
        <begin position="64"/>
        <end position="85"/>
    </location>
</feature>
<reference evidence="12" key="1">
    <citation type="submission" date="2018-04" db="EMBL/GenBank/DDBJ databases">
        <title>Transcriptome assembly of Sipha flava.</title>
        <authorList>
            <person name="Scully E.D."/>
            <person name="Geib S.M."/>
            <person name="Palmer N.A."/>
            <person name="Koch K."/>
            <person name="Bradshaw J."/>
            <person name="Heng-Moss T."/>
            <person name="Sarath G."/>
        </authorList>
    </citation>
    <scope>NUCLEOTIDE SEQUENCE</scope>
</reference>
<keyword evidence="3 10" id="KW-0812">Transmembrane</keyword>
<dbReference type="PANTHER" id="PTHR48021:SF1">
    <property type="entry name" value="GH07001P-RELATED"/>
    <property type="match status" value="1"/>
</dbReference>
<dbReference type="CDD" id="cd17358">
    <property type="entry name" value="MFS_GLUT6_8_Class3_like"/>
    <property type="match status" value="1"/>
</dbReference>
<dbReference type="PANTHER" id="PTHR48021">
    <property type="match status" value="1"/>
</dbReference>
<dbReference type="InterPro" id="IPR050549">
    <property type="entry name" value="MFS_Trehalose_Transporter"/>
</dbReference>
<feature type="transmembrane region" description="Helical" evidence="10">
    <location>
        <begin position="463"/>
        <end position="487"/>
    </location>
</feature>
<dbReference type="SUPFAM" id="SSF103473">
    <property type="entry name" value="MFS general substrate transporter"/>
    <property type="match status" value="1"/>
</dbReference>
<evidence type="ECO:0000256" key="1">
    <source>
        <dbReference type="ARBA" id="ARBA00004651"/>
    </source>
</evidence>
<dbReference type="InterPro" id="IPR005829">
    <property type="entry name" value="Sugar_transporter_CS"/>
</dbReference>
<name>A0A2S2QAK8_9HEMI</name>
<evidence type="ECO:0000313" key="13">
    <source>
        <dbReference type="Proteomes" id="UP000694846"/>
    </source>
</evidence>
<feature type="transmembrane region" description="Helical" evidence="10">
    <location>
        <begin position="340"/>
        <end position="359"/>
    </location>
</feature>
<evidence type="ECO:0000256" key="7">
    <source>
        <dbReference type="ARBA" id="ARBA00024348"/>
    </source>
</evidence>
<evidence type="ECO:0000256" key="6">
    <source>
        <dbReference type="ARBA" id="ARBA00023180"/>
    </source>
</evidence>
<dbReference type="Proteomes" id="UP000694846">
    <property type="component" value="Unplaced"/>
</dbReference>
<comment type="subcellular location">
    <subcellularLocation>
        <location evidence="1">Cell membrane</location>
        <topology evidence="1">Multi-pass membrane protein</topology>
    </subcellularLocation>
</comment>
<dbReference type="GO" id="GO:0051119">
    <property type="term" value="F:sugar transmembrane transporter activity"/>
    <property type="evidence" value="ECO:0007669"/>
    <property type="project" value="InterPro"/>
</dbReference>
<dbReference type="PROSITE" id="PS00216">
    <property type="entry name" value="SUGAR_TRANSPORT_1"/>
    <property type="match status" value="1"/>
</dbReference>
<dbReference type="AlphaFoldDB" id="A0A2S2QAK8"/>
<organism evidence="12">
    <name type="scientific">Sipha flava</name>
    <name type="common">yellow sugarcane aphid</name>
    <dbReference type="NCBI Taxonomy" id="143950"/>
    <lineage>
        <taxon>Eukaryota</taxon>
        <taxon>Metazoa</taxon>
        <taxon>Ecdysozoa</taxon>
        <taxon>Arthropoda</taxon>
        <taxon>Hexapoda</taxon>
        <taxon>Insecta</taxon>
        <taxon>Pterygota</taxon>
        <taxon>Neoptera</taxon>
        <taxon>Paraneoptera</taxon>
        <taxon>Hemiptera</taxon>
        <taxon>Sternorrhyncha</taxon>
        <taxon>Aphidomorpha</taxon>
        <taxon>Aphidoidea</taxon>
        <taxon>Aphididae</taxon>
        <taxon>Sipha</taxon>
    </lineage>
</organism>
<gene>
    <name evidence="12" type="primary">Tret1_45</name>
    <name evidence="14" type="synonym">LOC112688581</name>
    <name evidence="12" type="ORF">g.10198</name>
</gene>
<reference evidence="14" key="2">
    <citation type="submission" date="2025-04" db="UniProtKB">
        <authorList>
            <consortium name="RefSeq"/>
        </authorList>
    </citation>
    <scope>IDENTIFICATION</scope>
    <source>
        <tissue evidence="14">Whole body</tissue>
    </source>
</reference>
<evidence type="ECO:0000256" key="8">
    <source>
        <dbReference type="RuleBase" id="RU003346"/>
    </source>
</evidence>
<dbReference type="RefSeq" id="XP_025417634.1">
    <property type="nucleotide sequence ID" value="XM_025561849.1"/>
</dbReference>
<protein>
    <submittedName>
        <fullName evidence="12 14">Facilitated trehalose transporter Tret1</fullName>
    </submittedName>
</protein>
<dbReference type="GO" id="GO:0005886">
    <property type="term" value="C:plasma membrane"/>
    <property type="evidence" value="ECO:0007669"/>
    <property type="project" value="UniProtKB-SubCell"/>
</dbReference>
<feature type="transmembrane region" description="Helical" evidence="10">
    <location>
        <begin position="134"/>
        <end position="152"/>
    </location>
</feature>
<dbReference type="InterPro" id="IPR005828">
    <property type="entry name" value="MFS_sugar_transport-like"/>
</dbReference>
<evidence type="ECO:0000259" key="11">
    <source>
        <dbReference type="PROSITE" id="PS50850"/>
    </source>
</evidence>
<dbReference type="Pfam" id="PF00083">
    <property type="entry name" value="Sugar_tr"/>
    <property type="match status" value="1"/>
</dbReference>
<dbReference type="PROSITE" id="PS00217">
    <property type="entry name" value="SUGAR_TRANSPORT_2"/>
    <property type="match status" value="1"/>
</dbReference>
<feature type="transmembrane region" description="Helical" evidence="10">
    <location>
        <begin position="436"/>
        <end position="457"/>
    </location>
</feature>
<evidence type="ECO:0000256" key="10">
    <source>
        <dbReference type="SAM" id="Phobius"/>
    </source>
</evidence>
<feature type="transmembrane region" description="Helical" evidence="10">
    <location>
        <begin position="217"/>
        <end position="238"/>
    </location>
</feature>